<dbReference type="Proteomes" id="UP000515856">
    <property type="component" value="Chromosome"/>
</dbReference>
<evidence type="ECO:0000256" key="2">
    <source>
        <dbReference type="NCBIfam" id="TIGR00542"/>
    </source>
</evidence>
<gene>
    <name evidence="4" type="ORF">H9Q80_05045</name>
</gene>
<dbReference type="PANTHER" id="PTHR43489">
    <property type="entry name" value="ISOMERASE"/>
    <property type="match status" value="1"/>
</dbReference>
<evidence type="ECO:0000313" key="5">
    <source>
        <dbReference type="Proteomes" id="UP000515856"/>
    </source>
</evidence>
<feature type="domain" description="Xylose isomerase-like TIM barrel" evidence="3">
    <location>
        <begin position="35"/>
        <end position="284"/>
    </location>
</feature>
<accession>A0A7G9GR88</accession>
<dbReference type="NCBIfam" id="NF009688">
    <property type="entry name" value="PRK13209.1"/>
    <property type="match status" value="1"/>
</dbReference>
<dbReference type="InterPro" id="IPR050417">
    <property type="entry name" value="Sugar_Epim/Isomerase"/>
</dbReference>
<organism evidence="4 5">
    <name type="scientific">[Eubacterium] hominis</name>
    <dbReference type="NCBI Taxonomy" id="2764325"/>
    <lineage>
        <taxon>Bacteria</taxon>
        <taxon>Bacillati</taxon>
        <taxon>Bacillota</taxon>
        <taxon>Erysipelotrichia</taxon>
        <taxon>Erysipelotrichales</taxon>
        <taxon>Erysipelotrichaceae</taxon>
        <taxon>Amedibacillus</taxon>
    </lineage>
</organism>
<dbReference type="NCBIfam" id="NF009689">
    <property type="entry name" value="PRK13210.1"/>
    <property type="match status" value="1"/>
</dbReference>
<evidence type="ECO:0000259" key="3">
    <source>
        <dbReference type="Pfam" id="PF01261"/>
    </source>
</evidence>
<dbReference type="NCBIfam" id="TIGR00542">
    <property type="entry name" value="hxl6Piso_put"/>
    <property type="match status" value="1"/>
</dbReference>
<evidence type="ECO:0000313" key="4">
    <source>
        <dbReference type="EMBL" id="QNM13320.1"/>
    </source>
</evidence>
<sequence>MDQTLIMDKANRTYQLGLYEKAMPSDLSWEEKLNLTKESGFDYLEMSIDETDAKLARLEWTKEERKAVVDAMWKTGVKINSICLSGHRKYPFGASDPDTQKRSLEIMQKAIDLASDLGVRLIQLAGYDVYYEQGNSKTRADFATNLNKAVLMAAKKGINLGFETMETPFMDTVGKSMYYVNMINSPYLGVYPDIGNLKNASLLYSNPVNNDIRVGQGHVFAAHLKETVPGKYREIPFGTGHTEYIENLQLLKAMGVRMFVGEFWYIGSESWKQDLKDASAFLRERLDSVFGQEESN</sequence>
<name>A0A7G9GR88_9FIRM</name>
<proteinExistence type="predicted"/>
<dbReference type="InterPro" id="IPR004560">
    <property type="entry name" value="L-Ru-5P_3-Epase"/>
</dbReference>
<dbReference type="AlphaFoldDB" id="A0A7G9GR88"/>
<dbReference type="Pfam" id="PF01261">
    <property type="entry name" value="AP_endonuc_2"/>
    <property type="match status" value="1"/>
</dbReference>
<dbReference type="InterPro" id="IPR013022">
    <property type="entry name" value="Xyl_isomerase-like_TIM-brl"/>
</dbReference>
<evidence type="ECO:0000256" key="1">
    <source>
        <dbReference type="ARBA" id="ARBA00023235"/>
    </source>
</evidence>
<protein>
    <recommendedName>
        <fullName evidence="2">L-ribulose-5-phosphate 3-epimerase</fullName>
    </recommendedName>
</protein>
<dbReference type="GO" id="GO:0019852">
    <property type="term" value="P:L-ascorbic acid metabolic process"/>
    <property type="evidence" value="ECO:0007669"/>
    <property type="project" value="TreeGrafter"/>
</dbReference>
<dbReference type="KEGG" id="ehn:H9Q80_05045"/>
<dbReference type="SUPFAM" id="SSF51658">
    <property type="entry name" value="Xylose isomerase-like"/>
    <property type="match status" value="1"/>
</dbReference>
<dbReference type="Gene3D" id="3.20.20.150">
    <property type="entry name" value="Divalent-metal-dependent TIM barrel enzymes"/>
    <property type="match status" value="1"/>
</dbReference>
<keyword evidence="1 4" id="KW-0413">Isomerase</keyword>
<dbReference type="GO" id="GO:0016861">
    <property type="term" value="F:intramolecular oxidoreductase activity, interconverting aldoses and ketoses"/>
    <property type="evidence" value="ECO:0007669"/>
    <property type="project" value="InterPro"/>
</dbReference>
<dbReference type="PANTHER" id="PTHR43489:SF1">
    <property type="entry name" value="L-RIBULOSE-5-PHOSPHATE 3-EPIMERASE SGBU-RELATED"/>
    <property type="match status" value="1"/>
</dbReference>
<dbReference type="InterPro" id="IPR036237">
    <property type="entry name" value="Xyl_isomerase-like_sf"/>
</dbReference>
<dbReference type="RefSeq" id="WP_117536509.1">
    <property type="nucleotide sequence ID" value="NZ_CP060636.1"/>
</dbReference>
<reference evidence="4 5" key="1">
    <citation type="submission" date="2020-08" db="EMBL/GenBank/DDBJ databases">
        <authorList>
            <person name="Liu C."/>
            <person name="Sun Q."/>
        </authorList>
    </citation>
    <scope>NUCLEOTIDE SEQUENCE [LARGE SCALE GENOMIC DNA]</scope>
    <source>
        <strain evidence="4 5">NSJ-61</strain>
    </source>
</reference>
<dbReference type="EMBL" id="CP060636">
    <property type="protein sequence ID" value="QNM13320.1"/>
    <property type="molecule type" value="Genomic_DNA"/>
</dbReference>
<keyword evidence="5" id="KW-1185">Reference proteome</keyword>
<dbReference type="GO" id="GO:0034015">
    <property type="term" value="F:L-ribulose-5-phosphate 3-epimerase activity"/>
    <property type="evidence" value="ECO:0007669"/>
    <property type="project" value="TreeGrafter"/>
</dbReference>